<evidence type="ECO:0000313" key="1">
    <source>
        <dbReference type="EMBL" id="KKM87396.1"/>
    </source>
</evidence>
<dbReference type="AlphaFoldDB" id="A0A0F9LJK9"/>
<reference evidence="1" key="1">
    <citation type="journal article" date="2015" name="Nature">
        <title>Complex archaea that bridge the gap between prokaryotes and eukaryotes.</title>
        <authorList>
            <person name="Spang A."/>
            <person name="Saw J.H."/>
            <person name="Jorgensen S.L."/>
            <person name="Zaremba-Niedzwiedzka K."/>
            <person name="Martijn J."/>
            <person name="Lind A.E."/>
            <person name="van Eijk R."/>
            <person name="Schleper C."/>
            <person name="Guy L."/>
            <person name="Ettema T.J."/>
        </authorList>
    </citation>
    <scope>NUCLEOTIDE SEQUENCE</scope>
</reference>
<accession>A0A0F9LJK9</accession>
<protein>
    <submittedName>
        <fullName evidence="1">Uncharacterized protein</fullName>
    </submittedName>
</protein>
<proteinExistence type="predicted"/>
<organism evidence="1">
    <name type="scientific">marine sediment metagenome</name>
    <dbReference type="NCBI Taxonomy" id="412755"/>
    <lineage>
        <taxon>unclassified sequences</taxon>
        <taxon>metagenomes</taxon>
        <taxon>ecological metagenomes</taxon>
    </lineage>
</organism>
<name>A0A0F9LJK9_9ZZZZ</name>
<gene>
    <name evidence="1" type="ORF">LCGC14_1269250</name>
</gene>
<dbReference type="EMBL" id="LAZR01007106">
    <property type="protein sequence ID" value="KKM87396.1"/>
    <property type="molecule type" value="Genomic_DNA"/>
</dbReference>
<comment type="caution">
    <text evidence="1">The sequence shown here is derived from an EMBL/GenBank/DDBJ whole genome shotgun (WGS) entry which is preliminary data.</text>
</comment>
<sequence length="100" mass="12037">MTSSEYTRIVTWLYTSDGMYVDKNEWRTKFLKFLSDLIGEEDVGEKQKEEKEEQRRDKRVKILIDLGVAREDVNPMFAGYLSEERFERHLLQTKEKLDKK</sequence>